<dbReference type="RefSeq" id="WP_167488559.1">
    <property type="nucleotide sequence ID" value="NZ_CP046173.1"/>
</dbReference>
<evidence type="ECO:0000313" key="2">
    <source>
        <dbReference type="Proteomes" id="UP000500953"/>
    </source>
</evidence>
<protein>
    <submittedName>
        <fullName evidence="1">Uncharacterized protein</fullName>
    </submittedName>
</protein>
<proteinExistence type="predicted"/>
<dbReference type="Proteomes" id="UP000500953">
    <property type="component" value="Chromosome"/>
</dbReference>
<dbReference type="AlphaFoldDB" id="A0A6G9Z788"/>
<dbReference type="EMBL" id="CP046173">
    <property type="protein sequence ID" value="QIS21261.1"/>
    <property type="molecule type" value="Genomic_DNA"/>
</dbReference>
<evidence type="ECO:0000313" key="1">
    <source>
        <dbReference type="EMBL" id="QIS21261.1"/>
    </source>
</evidence>
<gene>
    <name evidence="1" type="ORF">F6W96_25970</name>
</gene>
<name>A0A6G9Z788_9NOCA</name>
<organism evidence="1 2">
    <name type="scientific">Nocardia terpenica</name>
    <dbReference type="NCBI Taxonomy" id="455432"/>
    <lineage>
        <taxon>Bacteria</taxon>
        <taxon>Bacillati</taxon>
        <taxon>Actinomycetota</taxon>
        <taxon>Actinomycetes</taxon>
        <taxon>Mycobacteriales</taxon>
        <taxon>Nocardiaceae</taxon>
        <taxon>Nocardia</taxon>
    </lineage>
</organism>
<sequence>MPFLPLRHEVELFPVIDSGRDNRGNLKRAYDAPVKQRIYGMGPLMSSHSAIGGPAMETVGPNRLVIDCQMFVPPGFVCKPFDRIRFAGRLFDVVGYLQDYGSGPFEFNPGAVVNLRWVEG</sequence>
<reference evidence="1 2" key="1">
    <citation type="journal article" date="2019" name="ACS Chem. Biol.">
        <title>Identification and Mobilization of a Cryptic Antibiotic Biosynthesis Gene Locus from a Human-Pathogenic Nocardia Isolate.</title>
        <authorList>
            <person name="Herisse M."/>
            <person name="Ishida K."/>
            <person name="Porter J.L."/>
            <person name="Howden B."/>
            <person name="Hertweck C."/>
            <person name="Stinear T.P."/>
            <person name="Pidot S.J."/>
        </authorList>
    </citation>
    <scope>NUCLEOTIDE SEQUENCE [LARGE SCALE GENOMIC DNA]</scope>
    <source>
        <strain evidence="1 2">AUSMDU00012715</strain>
    </source>
</reference>
<accession>A0A6G9Z788</accession>